<reference evidence="1" key="1">
    <citation type="journal article" date="2015" name="Nature">
        <title>Complex archaea that bridge the gap between prokaryotes and eukaryotes.</title>
        <authorList>
            <person name="Spang A."/>
            <person name="Saw J.H."/>
            <person name="Jorgensen S.L."/>
            <person name="Zaremba-Niedzwiedzka K."/>
            <person name="Martijn J."/>
            <person name="Lind A.E."/>
            <person name="van Eijk R."/>
            <person name="Schleper C."/>
            <person name="Guy L."/>
            <person name="Ettema T.J."/>
        </authorList>
    </citation>
    <scope>NUCLEOTIDE SEQUENCE</scope>
</reference>
<organism evidence="1">
    <name type="scientific">marine sediment metagenome</name>
    <dbReference type="NCBI Taxonomy" id="412755"/>
    <lineage>
        <taxon>unclassified sequences</taxon>
        <taxon>metagenomes</taxon>
        <taxon>ecological metagenomes</taxon>
    </lineage>
</organism>
<evidence type="ECO:0000313" key="1">
    <source>
        <dbReference type="EMBL" id="KKL66361.1"/>
    </source>
</evidence>
<protein>
    <submittedName>
        <fullName evidence="1">Uncharacterized protein</fullName>
    </submittedName>
</protein>
<name>A0A0F9EJA5_9ZZZZ</name>
<accession>A0A0F9EJA5</accession>
<gene>
    <name evidence="1" type="ORF">LCGC14_2145740</name>
</gene>
<sequence length="128" mass="15162">MFAVKYEIAELEGAILHINVYMPKQEFHDISILINSDKDNPDWWETKLSTFSIQGKEFFEHVNVVWHLFNGKPNVEGIVVIQLFDEFKFPEFTDPLKIFKSSDDFLLYTSQVNFYFRSKYPSLVASRR</sequence>
<proteinExistence type="predicted"/>
<dbReference type="AlphaFoldDB" id="A0A0F9EJA5"/>
<dbReference type="EMBL" id="LAZR01027231">
    <property type="protein sequence ID" value="KKL66361.1"/>
    <property type="molecule type" value="Genomic_DNA"/>
</dbReference>
<comment type="caution">
    <text evidence="1">The sequence shown here is derived from an EMBL/GenBank/DDBJ whole genome shotgun (WGS) entry which is preliminary data.</text>
</comment>